<evidence type="ECO:0000256" key="8">
    <source>
        <dbReference type="ARBA" id="ARBA00022723"/>
    </source>
</evidence>
<dbReference type="SUPFAM" id="SSF102114">
    <property type="entry name" value="Radical SAM enzymes"/>
    <property type="match status" value="1"/>
</dbReference>
<evidence type="ECO:0000256" key="3">
    <source>
        <dbReference type="ARBA" id="ARBA00022485"/>
    </source>
</evidence>
<feature type="compositionally biased region" description="Basic and acidic residues" evidence="12">
    <location>
        <begin position="56"/>
        <end position="65"/>
    </location>
</feature>
<keyword evidence="15" id="KW-1185">Reference proteome</keyword>
<dbReference type="GO" id="GO:0046872">
    <property type="term" value="F:metal ion binding"/>
    <property type="evidence" value="ECO:0007669"/>
    <property type="project" value="UniProtKB-KW"/>
</dbReference>
<keyword evidence="7" id="KW-0949">S-adenosyl-L-methionine</keyword>
<name>A0AA88GFT3_NAELO</name>
<comment type="caution">
    <text evidence="14">The sequence shown here is derived from an EMBL/GenBank/DDBJ whole genome shotgun (WGS) entry which is preliminary data.</text>
</comment>
<feature type="domain" description="Radical SAM core" evidence="13">
    <location>
        <begin position="213"/>
        <end position="482"/>
    </location>
</feature>
<evidence type="ECO:0000256" key="7">
    <source>
        <dbReference type="ARBA" id="ARBA00022691"/>
    </source>
</evidence>
<keyword evidence="10" id="KW-0411">Iron-sulfur</keyword>
<dbReference type="RefSeq" id="XP_044542973.1">
    <property type="nucleotide sequence ID" value="XM_044687366.1"/>
</dbReference>
<keyword evidence="6" id="KW-0808">Transferase</keyword>
<dbReference type="GO" id="GO:0070475">
    <property type="term" value="P:rRNA base methylation"/>
    <property type="evidence" value="ECO:0007669"/>
    <property type="project" value="TreeGrafter"/>
</dbReference>
<dbReference type="GO" id="GO:0008173">
    <property type="term" value="F:RNA methyltransferase activity"/>
    <property type="evidence" value="ECO:0007669"/>
    <property type="project" value="InterPro"/>
</dbReference>
<feature type="compositionally biased region" description="Low complexity" evidence="12">
    <location>
        <begin position="67"/>
        <end position="86"/>
    </location>
</feature>
<dbReference type="InterPro" id="IPR004383">
    <property type="entry name" value="rRNA_lsu_MTrfase_RlmN/Cfr"/>
</dbReference>
<evidence type="ECO:0000256" key="4">
    <source>
        <dbReference type="ARBA" id="ARBA00022490"/>
    </source>
</evidence>
<dbReference type="EMBL" id="PYSW02000050">
    <property type="protein sequence ID" value="KAG2373799.1"/>
    <property type="molecule type" value="Genomic_DNA"/>
</dbReference>
<evidence type="ECO:0000256" key="9">
    <source>
        <dbReference type="ARBA" id="ARBA00023004"/>
    </source>
</evidence>
<dbReference type="SFLD" id="SFLDF00275">
    <property type="entry name" value="adenosine_C2_methyltransferase"/>
    <property type="match status" value="1"/>
</dbReference>
<evidence type="ECO:0000259" key="13">
    <source>
        <dbReference type="PROSITE" id="PS51918"/>
    </source>
</evidence>
<evidence type="ECO:0000256" key="6">
    <source>
        <dbReference type="ARBA" id="ARBA00022679"/>
    </source>
</evidence>
<dbReference type="Pfam" id="PF04055">
    <property type="entry name" value="Radical_SAM"/>
    <property type="match status" value="1"/>
</dbReference>
<reference evidence="14 15" key="1">
    <citation type="journal article" date="2018" name="BMC Genomics">
        <title>The genome of Naegleria lovaniensis, the basis for a comparative approach to unravel pathogenicity factors of the human pathogenic amoeba N. fowleri.</title>
        <authorList>
            <person name="Liechti N."/>
            <person name="Schurch N."/>
            <person name="Bruggmann R."/>
            <person name="Wittwer M."/>
        </authorList>
    </citation>
    <scope>NUCLEOTIDE SEQUENCE [LARGE SCALE GENOMIC DNA]</scope>
    <source>
        <strain evidence="14 15">ATCC 30569</strain>
    </source>
</reference>
<sequence length="511" mass="58464">MLKKNFHRFFGRILDTHNDHHGSFSPSQIFSSSFTHSKPFKTYSKNNLFQHKGSENELQHDHTPSEMHLNNNMNHSNHLNYSSSNSQHDDSNIFSSSTLDNKNSSITTSKKNLIGLTLQELIDTLSESIPSITPHKATRIFSHMYTQGQTSFHDMKVTITKREMDELSEKFEIRYPMSVCAETISSLDKTRKYLFDLHEDERKVEGVVMHFPEKERITMCVSSQVGCSMNCSFCHTGSQKLERNLTAAEIVGQVMLAKQKYHNFPLHAYSLPIQTEKDREKRRNYNENAVSNVISVPDQMERITHIVFMGQGEPLYNHKNVFKAVKILNEQHGLNISRKRIGISTCGVVPIMRRVVTELGVDLLISLHATYNDLRDVLVPINKTYPLEHLFETLREMILNKELDRKVTFEYVMLRGVNDSISEAHRLVELVKGITCAFHLIEFNTWPGAPYECSTSETIDAFGAVLRNAGIRTGVRRSKGKDIQAACGQLKTSEFVKSRRAEQLRRVSAQL</sequence>
<dbReference type="Proteomes" id="UP000816034">
    <property type="component" value="Unassembled WGS sequence"/>
</dbReference>
<evidence type="ECO:0000256" key="11">
    <source>
        <dbReference type="ARBA" id="ARBA00023128"/>
    </source>
</evidence>
<gene>
    <name evidence="14" type="ORF">C9374_011684</name>
</gene>
<dbReference type="GO" id="GO:0005737">
    <property type="term" value="C:cytoplasm"/>
    <property type="evidence" value="ECO:0007669"/>
    <property type="project" value="UniProtKB-SubCell"/>
</dbReference>
<accession>A0AA88GFT3</accession>
<keyword evidence="3" id="KW-0004">4Fe-4S</keyword>
<dbReference type="SFLD" id="SFLDS00029">
    <property type="entry name" value="Radical_SAM"/>
    <property type="match status" value="1"/>
</dbReference>
<evidence type="ECO:0000256" key="2">
    <source>
        <dbReference type="ARBA" id="ARBA00004496"/>
    </source>
</evidence>
<dbReference type="Gene3D" id="1.10.150.530">
    <property type="match status" value="1"/>
</dbReference>
<dbReference type="GO" id="GO:0030488">
    <property type="term" value="P:tRNA methylation"/>
    <property type="evidence" value="ECO:0007669"/>
    <property type="project" value="TreeGrafter"/>
</dbReference>
<feature type="region of interest" description="Disordered" evidence="12">
    <location>
        <begin position="56"/>
        <end position="101"/>
    </location>
</feature>
<feature type="compositionally biased region" description="Polar residues" evidence="12">
    <location>
        <begin position="92"/>
        <end position="101"/>
    </location>
</feature>
<comment type="cofactor">
    <cofactor evidence="1">
        <name>[4Fe-4S] cluster</name>
        <dbReference type="ChEBI" id="CHEBI:49883"/>
    </cofactor>
</comment>
<keyword evidence="8" id="KW-0479">Metal-binding</keyword>
<dbReference type="InterPro" id="IPR013785">
    <property type="entry name" value="Aldolase_TIM"/>
</dbReference>
<evidence type="ECO:0000313" key="15">
    <source>
        <dbReference type="Proteomes" id="UP000816034"/>
    </source>
</evidence>
<dbReference type="Gene3D" id="3.20.20.70">
    <property type="entry name" value="Aldolase class I"/>
    <property type="match status" value="1"/>
</dbReference>
<comment type="subcellular location">
    <subcellularLocation>
        <location evidence="2">Cytoplasm</location>
    </subcellularLocation>
</comment>
<dbReference type="PANTHER" id="PTHR30544">
    <property type="entry name" value="23S RRNA METHYLTRANSFERASE"/>
    <property type="match status" value="1"/>
</dbReference>
<dbReference type="InterPro" id="IPR058240">
    <property type="entry name" value="rSAM_sf"/>
</dbReference>
<organism evidence="14 15">
    <name type="scientific">Naegleria lovaniensis</name>
    <name type="common">Amoeba</name>
    <dbReference type="NCBI Taxonomy" id="51637"/>
    <lineage>
        <taxon>Eukaryota</taxon>
        <taxon>Discoba</taxon>
        <taxon>Heterolobosea</taxon>
        <taxon>Tetramitia</taxon>
        <taxon>Eutetramitia</taxon>
        <taxon>Vahlkampfiidae</taxon>
        <taxon>Naegleria</taxon>
    </lineage>
</organism>
<dbReference type="PANTHER" id="PTHR30544:SF5">
    <property type="entry name" value="RADICAL SAM CORE DOMAIN-CONTAINING PROTEIN"/>
    <property type="match status" value="1"/>
</dbReference>
<dbReference type="GeneID" id="68104138"/>
<protein>
    <recommendedName>
        <fullName evidence="13">Radical SAM core domain-containing protein</fullName>
    </recommendedName>
</protein>
<dbReference type="InterPro" id="IPR040072">
    <property type="entry name" value="Methyltransferase_A"/>
</dbReference>
<evidence type="ECO:0000256" key="1">
    <source>
        <dbReference type="ARBA" id="ARBA00001966"/>
    </source>
</evidence>
<evidence type="ECO:0000256" key="5">
    <source>
        <dbReference type="ARBA" id="ARBA00022603"/>
    </source>
</evidence>
<dbReference type="InterPro" id="IPR007197">
    <property type="entry name" value="rSAM"/>
</dbReference>
<keyword evidence="11" id="KW-0496">Mitochondrion</keyword>
<evidence type="ECO:0000313" key="14">
    <source>
        <dbReference type="EMBL" id="KAG2373799.1"/>
    </source>
</evidence>
<dbReference type="PROSITE" id="PS51918">
    <property type="entry name" value="RADICAL_SAM"/>
    <property type="match status" value="1"/>
</dbReference>
<keyword evidence="4" id="KW-0963">Cytoplasm</keyword>
<evidence type="ECO:0000256" key="10">
    <source>
        <dbReference type="ARBA" id="ARBA00023014"/>
    </source>
</evidence>
<dbReference type="AlphaFoldDB" id="A0AA88GFT3"/>
<dbReference type="GO" id="GO:0051539">
    <property type="term" value="F:4 iron, 4 sulfur cluster binding"/>
    <property type="evidence" value="ECO:0007669"/>
    <property type="project" value="UniProtKB-KW"/>
</dbReference>
<evidence type="ECO:0000256" key="12">
    <source>
        <dbReference type="SAM" id="MobiDB-lite"/>
    </source>
</evidence>
<proteinExistence type="predicted"/>
<keyword evidence="9" id="KW-0408">Iron</keyword>
<keyword evidence="5" id="KW-0489">Methyltransferase</keyword>
<dbReference type="SFLD" id="SFLDG01062">
    <property type="entry name" value="methyltransferase_(Class_A)"/>
    <property type="match status" value="1"/>
</dbReference>